<evidence type="ECO:0000256" key="5">
    <source>
        <dbReference type="ARBA" id="ARBA00023033"/>
    </source>
</evidence>
<dbReference type="PANTHER" id="PTHR13789:SF309">
    <property type="entry name" value="PUTATIVE (AFU_ORTHOLOGUE AFUA_6G14510)-RELATED"/>
    <property type="match status" value="1"/>
</dbReference>
<keyword evidence="2" id="KW-0285">Flavoprotein</keyword>
<dbReference type="OrthoDB" id="417877at2759"/>
<dbReference type="AlphaFoldDB" id="A0A139A226"/>
<evidence type="ECO:0000259" key="6">
    <source>
        <dbReference type="Pfam" id="PF01494"/>
    </source>
</evidence>
<feature type="domain" description="FAD-binding" evidence="6">
    <location>
        <begin position="6"/>
        <end position="39"/>
    </location>
</feature>
<sequence length="449" mass="49354">MEESKTVLVIGGGPAGALAALTLARQGLRPTIYEKRDTKAAPLDPLKPEPHPFWEIGATIDLCPNGSYALERLDAELYQEVLLNKTGTSKAFHMTLMDGSDLIRQQYVKHDGEHSKDIQILRSTYHRVLMDRCTKAKIPFVANKCVVKIEQTESQVTATFSDGTTASGDFLVAADGINSTCRILLFPDEPPVMKAGVGFVGLFDLGFTPDPATVPPLRFESNEPIMYTNTLNGSFVFGANCPEANIGSWVIAMIKQPEEVEEESDWNPVKDVPKQANHIADMVEKWGALKSASNAIRYSKRITPIWLSDVPDMKTLHKGRVIFIGDSGHGIPPTQGQGLSQSIEDCAVLNELIINFPNFSTSDHAAVFKLFDEIRLPRVHSVAAQSRMIMKQMYASSVMSMRIGRIFLKALFGVQNLFGLEDAVFGYKCDRDIAKVLAKYKKGSVASAA</sequence>
<evidence type="ECO:0000256" key="3">
    <source>
        <dbReference type="ARBA" id="ARBA00022827"/>
    </source>
</evidence>
<gene>
    <name evidence="7" type="ORF">M427DRAFT_138897</name>
</gene>
<dbReference type="PRINTS" id="PR00420">
    <property type="entry name" value="RNGMNOXGNASE"/>
</dbReference>
<dbReference type="GO" id="GO:0071949">
    <property type="term" value="F:FAD binding"/>
    <property type="evidence" value="ECO:0007669"/>
    <property type="project" value="InterPro"/>
</dbReference>
<dbReference type="InterPro" id="IPR036188">
    <property type="entry name" value="FAD/NAD-bd_sf"/>
</dbReference>
<dbReference type="Proteomes" id="UP000070544">
    <property type="component" value="Unassembled WGS sequence"/>
</dbReference>
<evidence type="ECO:0000256" key="2">
    <source>
        <dbReference type="ARBA" id="ARBA00022630"/>
    </source>
</evidence>
<proteinExistence type="inferred from homology"/>
<dbReference type="InterPro" id="IPR050493">
    <property type="entry name" value="FAD-dep_Monooxygenase_BioMet"/>
</dbReference>
<name>A0A139A226_GONPJ</name>
<reference evidence="7 8" key="1">
    <citation type="journal article" date="2015" name="Genome Biol. Evol.">
        <title>Phylogenomic analyses indicate that early fungi evolved digesting cell walls of algal ancestors of land plants.</title>
        <authorList>
            <person name="Chang Y."/>
            <person name="Wang S."/>
            <person name="Sekimoto S."/>
            <person name="Aerts A.L."/>
            <person name="Choi C."/>
            <person name="Clum A."/>
            <person name="LaButti K.M."/>
            <person name="Lindquist E.A."/>
            <person name="Yee Ngan C."/>
            <person name="Ohm R.A."/>
            <person name="Salamov A.A."/>
            <person name="Grigoriev I.V."/>
            <person name="Spatafora J.W."/>
            <person name="Berbee M.L."/>
        </authorList>
    </citation>
    <scope>NUCLEOTIDE SEQUENCE [LARGE SCALE GENOMIC DNA]</scope>
    <source>
        <strain evidence="7 8">JEL478</strain>
    </source>
</reference>
<dbReference type="EMBL" id="KQ965814">
    <property type="protein sequence ID" value="KXS10822.1"/>
    <property type="molecule type" value="Genomic_DNA"/>
</dbReference>
<keyword evidence="8" id="KW-1185">Reference proteome</keyword>
<dbReference type="PANTHER" id="PTHR13789">
    <property type="entry name" value="MONOOXYGENASE"/>
    <property type="match status" value="1"/>
</dbReference>
<dbReference type="InterPro" id="IPR002938">
    <property type="entry name" value="FAD-bd"/>
</dbReference>
<keyword evidence="5" id="KW-0503">Monooxygenase</keyword>
<dbReference type="SUPFAM" id="SSF51905">
    <property type="entry name" value="FAD/NAD(P)-binding domain"/>
    <property type="match status" value="1"/>
</dbReference>
<dbReference type="GO" id="GO:0004497">
    <property type="term" value="F:monooxygenase activity"/>
    <property type="evidence" value="ECO:0007669"/>
    <property type="project" value="UniProtKB-KW"/>
</dbReference>
<evidence type="ECO:0000313" key="8">
    <source>
        <dbReference type="Proteomes" id="UP000070544"/>
    </source>
</evidence>
<keyword evidence="3" id="KW-0274">FAD</keyword>
<dbReference type="Gene3D" id="3.50.50.60">
    <property type="entry name" value="FAD/NAD(P)-binding domain"/>
    <property type="match status" value="1"/>
</dbReference>
<evidence type="ECO:0000256" key="1">
    <source>
        <dbReference type="ARBA" id="ARBA00007992"/>
    </source>
</evidence>
<dbReference type="OMA" id="CPEANIG"/>
<feature type="domain" description="FAD-binding" evidence="6">
    <location>
        <begin position="120"/>
        <end position="353"/>
    </location>
</feature>
<protein>
    <submittedName>
        <fullName evidence="7">FAD/NAD(P)-binding domain-containing protein</fullName>
    </submittedName>
</protein>
<evidence type="ECO:0000313" key="7">
    <source>
        <dbReference type="EMBL" id="KXS10822.1"/>
    </source>
</evidence>
<evidence type="ECO:0000256" key="4">
    <source>
        <dbReference type="ARBA" id="ARBA00023002"/>
    </source>
</evidence>
<keyword evidence="4" id="KW-0560">Oxidoreductase</keyword>
<dbReference type="Pfam" id="PF01494">
    <property type="entry name" value="FAD_binding_3"/>
    <property type="match status" value="2"/>
</dbReference>
<comment type="similarity">
    <text evidence="1">Belongs to the paxM FAD-dependent monooxygenase family.</text>
</comment>
<accession>A0A139A226</accession>
<organism evidence="7 8">
    <name type="scientific">Gonapodya prolifera (strain JEL478)</name>
    <name type="common">Monoblepharis prolifera</name>
    <dbReference type="NCBI Taxonomy" id="1344416"/>
    <lineage>
        <taxon>Eukaryota</taxon>
        <taxon>Fungi</taxon>
        <taxon>Fungi incertae sedis</taxon>
        <taxon>Chytridiomycota</taxon>
        <taxon>Chytridiomycota incertae sedis</taxon>
        <taxon>Monoblepharidomycetes</taxon>
        <taxon>Monoblepharidales</taxon>
        <taxon>Gonapodyaceae</taxon>
        <taxon>Gonapodya</taxon>
    </lineage>
</organism>
<dbReference type="STRING" id="1344416.A0A139A226"/>